<dbReference type="EMBL" id="JBHSHP010000061">
    <property type="protein sequence ID" value="MFC4756462.1"/>
    <property type="molecule type" value="Genomic_DNA"/>
</dbReference>
<sequence length="228" mass="25916">MVAARTSKAPKELEDHFGQRGNAINDGEVVELIRPIGQGRDRRERRVVWHYKWQRAQRDYRTLNAQINRAQRVADRSEPLKKQRFVKVTGQSVALDEASIERARQAAGFKGYVTNIAPAVMDGHAVVAAYHDLWKVEQSFRMAKSDLKARPIFHRTRDSIEAHLTIVFAALAIARYQQNRTGTSIKKIVRTLRRIHTVVIDVDDHELTARTPLDGDAQAIIEALGARH</sequence>
<comment type="caution">
    <text evidence="2">The sequence shown here is derived from an EMBL/GenBank/DDBJ whole genome shotgun (WGS) entry which is preliminary data.</text>
</comment>
<dbReference type="InterPro" id="IPR047654">
    <property type="entry name" value="IS1634_transpos"/>
</dbReference>
<reference evidence="3" key="1">
    <citation type="journal article" date="2019" name="Int. J. Syst. Evol. Microbiol.">
        <title>The Global Catalogue of Microorganisms (GCM) 10K type strain sequencing project: providing services to taxonomists for standard genome sequencing and annotation.</title>
        <authorList>
            <consortium name="The Broad Institute Genomics Platform"/>
            <consortium name="The Broad Institute Genome Sequencing Center for Infectious Disease"/>
            <person name="Wu L."/>
            <person name="Ma J."/>
        </authorList>
    </citation>
    <scope>NUCLEOTIDE SEQUENCE [LARGE SCALE GENOMIC DNA]</scope>
    <source>
        <strain evidence="3">JCM 11882</strain>
    </source>
</reference>
<feature type="domain" description="Transposase IS4-like" evidence="1">
    <location>
        <begin position="76"/>
        <end position="171"/>
    </location>
</feature>
<protein>
    <submittedName>
        <fullName evidence="2">IS1634 family transposase</fullName>
    </submittedName>
</protein>
<gene>
    <name evidence="2" type="ORF">ACFO7U_16985</name>
</gene>
<evidence type="ECO:0000313" key="3">
    <source>
        <dbReference type="Proteomes" id="UP001595836"/>
    </source>
</evidence>
<dbReference type="InterPro" id="IPR012337">
    <property type="entry name" value="RNaseH-like_sf"/>
</dbReference>
<keyword evidence="3" id="KW-1185">Reference proteome</keyword>
<dbReference type="RefSeq" id="WP_380059715.1">
    <property type="nucleotide sequence ID" value="NZ_JBHSHP010000061.1"/>
</dbReference>
<dbReference type="SUPFAM" id="SSF53098">
    <property type="entry name" value="Ribonuclease H-like"/>
    <property type="match status" value="1"/>
</dbReference>
<proteinExistence type="predicted"/>
<accession>A0ABV9PTK4</accession>
<dbReference type="NCBIfam" id="NF033559">
    <property type="entry name" value="transpos_IS1634"/>
    <property type="match status" value="1"/>
</dbReference>
<name>A0ABV9PTK4_9ACTN</name>
<dbReference type="Pfam" id="PF01609">
    <property type="entry name" value="DDE_Tnp_1"/>
    <property type="match status" value="1"/>
</dbReference>
<evidence type="ECO:0000259" key="1">
    <source>
        <dbReference type="Pfam" id="PF01609"/>
    </source>
</evidence>
<dbReference type="Proteomes" id="UP001595836">
    <property type="component" value="Unassembled WGS sequence"/>
</dbReference>
<evidence type="ECO:0000313" key="2">
    <source>
        <dbReference type="EMBL" id="MFC4756462.1"/>
    </source>
</evidence>
<dbReference type="InterPro" id="IPR002559">
    <property type="entry name" value="Transposase_11"/>
</dbReference>
<organism evidence="2 3">
    <name type="scientific">Dietzia aurantiaca</name>
    <dbReference type="NCBI Taxonomy" id="983873"/>
    <lineage>
        <taxon>Bacteria</taxon>
        <taxon>Bacillati</taxon>
        <taxon>Actinomycetota</taxon>
        <taxon>Actinomycetes</taxon>
        <taxon>Mycobacteriales</taxon>
        <taxon>Dietziaceae</taxon>
        <taxon>Dietzia</taxon>
    </lineage>
</organism>